<dbReference type="SUPFAM" id="SSF54999">
    <property type="entry name" value="Ribosomal protein S10"/>
    <property type="match status" value="1"/>
</dbReference>
<dbReference type="InterPro" id="IPR001848">
    <property type="entry name" value="Ribosomal_uS10"/>
</dbReference>
<evidence type="ECO:0000256" key="4">
    <source>
        <dbReference type="SAM" id="MobiDB-lite"/>
    </source>
</evidence>
<evidence type="ECO:0000259" key="5">
    <source>
        <dbReference type="SMART" id="SM01403"/>
    </source>
</evidence>
<feature type="domain" description="Small ribosomal subunit protein uS10" evidence="5">
    <location>
        <begin position="98"/>
        <end position="184"/>
    </location>
</feature>
<feature type="compositionally biased region" description="Low complexity" evidence="4">
    <location>
        <begin position="52"/>
        <end position="70"/>
    </location>
</feature>
<protein>
    <recommendedName>
        <fullName evidence="5">Small ribosomal subunit protein uS10 domain-containing protein</fullName>
    </recommendedName>
</protein>
<comment type="similarity">
    <text evidence="1">Belongs to the universal ribosomal protein uS10 family.</text>
</comment>
<reference evidence="6" key="1">
    <citation type="submission" date="2023-07" db="EMBL/GenBank/DDBJ databases">
        <title>A chromosome-level genome assembly of Lolium multiflorum.</title>
        <authorList>
            <person name="Chen Y."/>
            <person name="Copetti D."/>
            <person name="Kolliker R."/>
            <person name="Studer B."/>
        </authorList>
    </citation>
    <scope>NUCLEOTIDE SEQUENCE</scope>
    <source>
        <strain evidence="6">02402/16</strain>
        <tissue evidence="6">Leaf</tissue>
    </source>
</reference>
<gene>
    <name evidence="6" type="ORF">QYE76_066984</name>
</gene>
<feature type="region of interest" description="Disordered" evidence="4">
    <location>
        <begin position="38"/>
        <end position="85"/>
    </location>
</feature>
<feature type="compositionally biased region" description="Basic and acidic residues" evidence="4">
    <location>
        <begin position="75"/>
        <end position="85"/>
    </location>
</feature>
<dbReference type="SMART" id="SM01403">
    <property type="entry name" value="Ribosomal_S10"/>
    <property type="match status" value="1"/>
</dbReference>
<dbReference type="Gene3D" id="3.30.70.600">
    <property type="entry name" value="Ribosomal protein S10 domain"/>
    <property type="match status" value="1"/>
</dbReference>
<name>A0AAD8SCG5_LOLMU</name>
<dbReference type="Proteomes" id="UP001231189">
    <property type="component" value="Unassembled WGS sequence"/>
</dbReference>
<accession>A0AAD8SCG5</accession>
<evidence type="ECO:0000256" key="1">
    <source>
        <dbReference type="ARBA" id="ARBA00007102"/>
    </source>
</evidence>
<sequence length="304" mass="33828">MAMLRYAAGLALRRSAPPPDAAASRFFGSAGCRSPAAGLALLRPPAPPPAAAPSRFFSSGSPTRSSSTKSAVGKPVEETKEDVYPKRMQSESLPAKIRIVMKSFNSQKDNLSGLEPYMRKVGLPESRSLYTVLRSPHIDKKSREQFSMHVKKCFVEKKAETHELAKKFFWLKRLRILGAQYEINISFKTRLDKKDWLPQKCGPAPTVFPSQKGRQVRKRRSIKTIREGSKQGNPSQSRDGHDQEIATIRVHLPNSRFLFHEVPLALSVNLSSYPPDKLERLTVDLPGDSATLNTGKNSMPPSSF</sequence>
<feature type="compositionally biased region" description="Basic residues" evidence="4">
    <location>
        <begin position="214"/>
        <end position="223"/>
    </location>
</feature>
<dbReference type="AlphaFoldDB" id="A0AAD8SCG5"/>
<evidence type="ECO:0000256" key="2">
    <source>
        <dbReference type="ARBA" id="ARBA00022980"/>
    </source>
</evidence>
<proteinExistence type="inferred from homology"/>
<dbReference type="EMBL" id="JAUUTY010000004">
    <property type="protein sequence ID" value="KAK1649179.1"/>
    <property type="molecule type" value="Genomic_DNA"/>
</dbReference>
<dbReference type="GO" id="GO:0006412">
    <property type="term" value="P:translation"/>
    <property type="evidence" value="ECO:0007669"/>
    <property type="project" value="InterPro"/>
</dbReference>
<dbReference type="PRINTS" id="PR00971">
    <property type="entry name" value="RIBOSOMALS10"/>
</dbReference>
<evidence type="ECO:0000313" key="7">
    <source>
        <dbReference type="Proteomes" id="UP001231189"/>
    </source>
</evidence>
<organism evidence="6 7">
    <name type="scientific">Lolium multiflorum</name>
    <name type="common">Italian ryegrass</name>
    <name type="synonym">Lolium perenne subsp. multiflorum</name>
    <dbReference type="NCBI Taxonomy" id="4521"/>
    <lineage>
        <taxon>Eukaryota</taxon>
        <taxon>Viridiplantae</taxon>
        <taxon>Streptophyta</taxon>
        <taxon>Embryophyta</taxon>
        <taxon>Tracheophyta</taxon>
        <taxon>Spermatophyta</taxon>
        <taxon>Magnoliopsida</taxon>
        <taxon>Liliopsida</taxon>
        <taxon>Poales</taxon>
        <taxon>Poaceae</taxon>
        <taxon>BOP clade</taxon>
        <taxon>Pooideae</taxon>
        <taxon>Poodae</taxon>
        <taxon>Poeae</taxon>
        <taxon>Poeae Chloroplast Group 2 (Poeae type)</taxon>
        <taxon>Loliodinae</taxon>
        <taxon>Loliinae</taxon>
        <taxon>Lolium</taxon>
    </lineage>
</organism>
<dbReference type="InterPro" id="IPR036838">
    <property type="entry name" value="Ribosomal_uS10_dom_sf"/>
</dbReference>
<dbReference type="GO" id="GO:0005840">
    <property type="term" value="C:ribosome"/>
    <property type="evidence" value="ECO:0007669"/>
    <property type="project" value="UniProtKB-KW"/>
</dbReference>
<feature type="region of interest" description="Disordered" evidence="4">
    <location>
        <begin position="209"/>
        <end position="241"/>
    </location>
</feature>
<dbReference type="Pfam" id="PF00338">
    <property type="entry name" value="Ribosomal_S10"/>
    <property type="match status" value="1"/>
</dbReference>
<dbReference type="GO" id="GO:1990904">
    <property type="term" value="C:ribonucleoprotein complex"/>
    <property type="evidence" value="ECO:0007669"/>
    <property type="project" value="UniProtKB-KW"/>
</dbReference>
<keyword evidence="2" id="KW-0689">Ribosomal protein</keyword>
<keyword evidence="7" id="KW-1185">Reference proteome</keyword>
<evidence type="ECO:0000256" key="3">
    <source>
        <dbReference type="ARBA" id="ARBA00023274"/>
    </source>
</evidence>
<keyword evidence="3" id="KW-0687">Ribonucleoprotein</keyword>
<comment type="caution">
    <text evidence="6">The sequence shown here is derived from an EMBL/GenBank/DDBJ whole genome shotgun (WGS) entry which is preliminary data.</text>
</comment>
<dbReference type="FunFam" id="3.30.70.600:FF:000007">
    <property type="entry name" value="Ribosomal protein S10"/>
    <property type="match status" value="1"/>
</dbReference>
<dbReference type="PANTHER" id="PTHR11700">
    <property type="entry name" value="30S RIBOSOMAL PROTEIN S10 FAMILY MEMBER"/>
    <property type="match status" value="1"/>
</dbReference>
<dbReference type="InterPro" id="IPR027486">
    <property type="entry name" value="Ribosomal_uS10_dom"/>
</dbReference>
<evidence type="ECO:0000313" key="6">
    <source>
        <dbReference type="EMBL" id="KAK1649179.1"/>
    </source>
</evidence>
<dbReference type="GO" id="GO:0003735">
    <property type="term" value="F:structural constituent of ribosome"/>
    <property type="evidence" value="ECO:0007669"/>
    <property type="project" value="InterPro"/>
</dbReference>